<feature type="compositionally biased region" description="Polar residues" evidence="1">
    <location>
        <begin position="342"/>
        <end position="352"/>
    </location>
</feature>
<feature type="transmembrane region" description="Helical" evidence="2">
    <location>
        <begin position="71"/>
        <end position="96"/>
    </location>
</feature>
<name>A0A1F4NQF8_UNCK3</name>
<evidence type="ECO:0000256" key="2">
    <source>
        <dbReference type="SAM" id="Phobius"/>
    </source>
</evidence>
<evidence type="ECO:0000256" key="1">
    <source>
        <dbReference type="SAM" id="MobiDB-lite"/>
    </source>
</evidence>
<keyword evidence="2" id="KW-0472">Membrane</keyword>
<proteinExistence type="predicted"/>
<comment type="caution">
    <text evidence="4">The sequence shown here is derived from an EMBL/GenBank/DDBJ whole genome shotgun (WGS) entry which is preliminary data.</text>
</comment>
<organism evidence="4 5">
    <name type="scientific">candidate division Kazan bacterium RIFCSPLOWO2_01_FULL_45_19</name>
    <dbReference type="NCBI Taxonomy" id="1798538"/>
    <lineage>
        <taxon>Bacteria</taxon>
        <taxon>Bacteria division Kazan-3B-28</taxon>
    </lineage>
</organism>
<evidence type="ECO:0000313" key="4">
    <source>
        <dbReference type="EMBL" id="OGB73517.1"/>
    </source>
</evidence>
<gene>
    <name evidence="4" type="ORF">A3K51_01530</name>
</gene>
<keyword evidence="2" id="KW-0812">Transmembrane</keyword>
<reference evidence="4 5" key="1">
    <citation type="journal article" date="2016" name="Nat. Commun.">
        <title>Thousands of microbial genomes shed light on interconnected biogeochemical processes in an aquifer system.</title>
        <authorList>
            <person name="Anantharaman K."/>
            <person name="Brown C.T."/>
            <person name="Hug L.A."/>
            <person name="Sharon I."/>
            <person name="Castelle C.J."/>
            <person name="Probst A.J."/>
            <person name="Thomas B.C."/>
            <person name="Singh A."/>
            <person name="Wilkins M.J."/>
            <person name="Karaoz U."/>
            <person name="Brodie E.L."/>
            <person name="Williams K.H."/>
            <person name="Hubbard S.S."/>
            <person name="Banfield J.F."/>
        </authorList>
    </citation>
    <scope>NUCLEOTIDE SEQUENCE [LARGE SCALE GENOMIC DNA]</scope>
</reference>
<feature type="domain" description="DUF5667" evidence="3">
    <location>
        <begin position="100"/>
        <end position="167"/>
    </location>
</feature>
<evidence type="ECO:0000259" key="3">
    <source>
        <dbReference type="Pfam" id="PF18915"/>
    </source>
</evidence>
<dbReference type="EMBL" id="METD01000001">
    <property type="protein sequence ID" value="OGB73517.1"/>
    <property type="molecule type" value="Genomic_DNA"/>
</dbReference>
<protein>
    <recommendedName>
        <fullName evidence="3">DUF5667 domain-containing protein</fullName>
    </recommendedName>
</protein>
<dbReference type="InterPro" id="IPR043725">
    <property type="entry name" value="DUF5667"/>
</dbReference>
<dbReference type="AlphaFoldDB" id="A0A1F4NQF8"/>
<evidence type="ECO:0000313" key="5">
    <source>
        <dbReference type="Proteomes" id="UP000178085"/>
    </source>
</evidence>
<sequence length="352" mass="37685">MPRIHDNLVQELGVLGKDAHLSLSQRQKIRDRLFKQIGQLDLIDAMQTKVETADLVMPVNKLANIFRPQKIMLGLPATVGLLATVFVATFTTGAIANDAQPGQPLFGVRKAFENVEIALTTDPARRATLRLAIADDRLKALGSSDQAQLSDVVRESQLALENARSAVTALQNSSGDATTSADLVNKLKSFVDAQRGVLKTIIDGNIGKDDVRQSILAMRDDLEKLIPAVSATPATGDTTPATPKVVTDGSVMLVGNIGTYTAKPTLMIGSTRYFLVGSAVNLIPYMGSTNATVFGVLEGDTIQLSKLLIGGQVIWDTNIINSPLIGETPGKNDNNLPRVEGDQNQSFEQISN</sequence>
<dbReference type="Proteomes" id="UP000178085">
    <property type="component" value="Unassembled WGS sequence"/>
</dbReference>
<accession>A0A1F4NQF8</accession>
<keyword evidence="2" id="KW-1133">Transmembrane helix</keyword>
<dbReference type="Pfam" id="PF18915">
    <property type="entry name" value="DUF5667"/>
    <property type="match status" value="1"/>
</dbReference>
<feature type="region of interest" description="Disordered" evidence="1">
    <location>
        <begin position="326"/>
        <end position="352"/>
    </location>
</feature>